<dbReference type="InterPro" id="IPR001346">
    <property type="entry name" value="Interferon_reg_fact_DNA-bd_dom"/>
</dbReference>
<reference evidence="1" key="1">
    <citation type="submission" date="2020-04" db="EMBL/GenBank/DDBJ databases">
        <authorList>
            <person name="Alioto T."/>
            <person name="Alioto T."/>
            <person name="Gomez Garrido J."/>
        </authorList>
    </citation>
    <scope>NUCLEOTIDE SEQUENCE</scope>
    <source>
        <strain evidence="1">A484AB</strain>
    </source>
</reference>
<dbReference type="GO" id="GO:0000981">
    <property type="term" value="F:DNA-binding transcription factor activity, RNA polymerase II-specific"/>
    <property type="evidence" value="ECO:0007669"/>
    <property type="project" value="TreeGrafter"/>
</dbReference>
<organism evidence="1 2">
    <name type="scientific">Paramuricea clavata</name>
    <name type="common">Red gorgonian</name>
    <name type="synonym">Violescent sea-whip</name>
    <dbReference type="NCBI Taxonomy" id="317549"/>
    <lineage>
        <taxon>Eukaryota</taxon>
        <taxon>Metazoa</taxon>
        <taxon>Cnidaria</taxon>
        <taxon>Anthozoa</taxon>
        <taxon>Octocorallia</taxon>
        <taxon>Malacalcyonacea</taxon>
        <taxon>Plexauridae</taxon>
        <taxon>Paramuricea</taxon>
    </lineage>
</organism>
<accession>A0A6S7FZH7</accession>
<dbReference type="GO" id="GO:0000978">
    <property type="term" value="F:RNA polymerase II cis-regulatory region sequence-specific DNA binding"/>
    <property type="evidence" value="ECO:0007669"/>
    <property type="project" value="TreeGrafter"/>
</dbReference>
<evidence type="ECO:0000313" key="1">
    <source>
        <dbReference type="EMBL" id="CAB3979490.1"/>
    </source>
</evidence>
<dbReference type="SMART" id="SM00348">
    <property type="entry name" value="IRF"/>
    <property type="match status" value="1"/>
</dbReference>
<dbReference type="InterPro" id="IPR036388">
    <property type="entry name" value="WH-like_DNA-bd_sf"/>
</dbReference>
<proteinExistence type="predicted"/>
<dbReference type="CDD" id="cd00103">
    <property type="entry name" value="IRF"/>
    <property type="match status" value="1"/>
</dbReference>
<evidence type="ECO:0000313" key="2">
    <source>
        <dbReference type="Proteomes" id="UP001152795"/>
    </source>
</evidence>
<dbReference type="PANTHER" id="PTHR11949">
    <property type="entry name" value="INTERFERON REGULATORY FACTOR"/>
    <property type="match status" value="1"/>
</dbReference>
<sequence>MTEKLQLRDWLFTLLEHNQTPGLEWLDRDQKIFSISWRHGRKKGWKSENDSQLFKEWAIYKKRYKPGNDRKNAKLWKSRFRCALNALNDVRELKTLSKTKGEDPKKIYQFLQKQPVVTVKRRRFPKEEPRFAEFDFNEEHCCNKIDTRQKRMEQPGFHGMCTDYQYMNSEGLEYIFYQTSQELYKFSDLFCSLDEDDIEANKTIEELLGPKCHV</sequence>
<dbReference type="PANTHER" id="PTHR11949:SF17">
    <property type="entry name" value="IRF TRYPTOPHAN PENTAD REPEAT DOMAIN-CONTAINING PROTEIN"/>
    <property type="match status" value="1"/>
</dbReference>
<gene>
    <name evidence="1" type="ORF">PACLA_8A039413</name>
</gene>
<dbReference type="InterPro" id="IPR036390">
    <property type="entry name" value="WH_DNA-bd_sf"/>
</dbReference>
<dbReference type="GO" id="GO:0005634">
    <property type="term" value="C:nucleus"/>
    <property type="evidence" value="ECO:0007669"/>
    <property type="project" value="TreeGrafter"/>
</dbReference>
<protein>
    <submittedName>
        <fullName evidence="1">Interferon regulatory factor 1-like</fullName>
    </submittedName>
</protein>
<dbReference type="Gene3D" id="1.10.10.10">
    <property type="entry name" value="Winged helix-like DNA-binding domain superfamily/Winged helix DNA-binding domain"/>
    <property type="match status" value="1"/>
</dbReference>
<name>A0A6S7FZH7_PARCT</name>
<dbReference type="GO" id="GO:0002376">
    <property type="term" value="P:immune system process"/>
    <property type="evidence" value="ECO:0007669"/>
    <property type="project" value="TreeGrafter"/>
</dbReference>
<dbReference type="Pfam" id="PF00605">
    <property type="entry name" value="IRF"/>
    <property type="match status" value="1"/>
</dbReference>
<dbReference type="EMBL" id="CACRXK020000203">
    <property type="protein sequence ID" value="CAB3979490.1"/>
    <property type="molecule type" value="Genomic_DNA"/>
</dbReference>
<comment type="caution">
    <text evidence="1">The sequence shown here is derived from an EMBL/GenBank/DDBJ whole genome shotgun (WGS) entry which is preliminary data.</text>
</comment>
<dbReference type="SUPFAM" id="SSF46785">
    <property type="entry name" value="Winged helix' DNA-binding domain"/>
    <property type="match status" value="1"/>
</dbReference>
<dbReference type="AlphaFoldDB" id="A0A6S7FZH7"/>
<keyword evidence="2" id="KW-1185">Reference proteome</keyword>
<dbReference type="PRINTS" id="PR00267">
    <property type="entry name" value="INTFRNREGFCT"/>
</dbReference>
<dbReference type="OrthoDB" id="6538197at2759"/>
<dbReference type="Proteomes" id="UP001152795">
    <property type="component" value="Unassembled WGS sequence"/>
</dbReference>
<dbReference type="PROSITE" id="PS51507">
    <property type="entry name" value="IRF_2"/>
    <property type="match status" value="1"/>
</dbReference>